<reference evidence="2 3" key="1">
    <citation type="submission" date="2019-02" db="EMBL/GenBank/DDBJ databases">
        <title>Deep-cultivation of Planctomycetes and their phenomic and genomic characterization uncovers novel biology.</title>
        <authorList>
            <person name="Wiegand S."/>
            <person name="Jogler M."/>
            <person name="Boedeker C."/>
            <person name="Pinto D."/>
            <person name="Vollmers J."/>
            <person name="Rivas-Marin E."/>
            <person name="Kohn T."/>
            <person name="Peeters S.H."/>
            <person name="Heuer A."/>
            <person name="Rast P."/>
            <person name="Oberbeckmann S."/>
            <person name="Bunk B."/>
            <person name="Jeske O."/>
            <person name="Meyerdierks A."/>
            <person name="Storesund J.E."/>
            <person name="Kallscheuer N."/>
            <person name="Luecker S."/>
            <person name="Lage O.M."/>
            <person name="Pohl T."/>
            <person name="Merkel B.J."/>
            <person name="Hornburger P."/>
            <person name="Mueller R.-W."/>
            <person name="Bruemmer F."/>
            <person name="Labrenz M."/>
            <person name="Spormann A.M."/>
            <person name="Op den Camp H."/>
            <person name="Overmann J."/>
            <person name="Amann R."/>
            <person name="Jetten M.S.M."/>
            <person name="Mascher T."/>
            <person name="Medema M.H."/>
            <person name="Devos D.P."/>
            <person name="Kaster A.-K."/>
            <person name="Ovreas L."/>
            <person name="Rohde M."/>
            <person name="Galperin M.Y."/>
            <person name="Jogler C."/>
        </authorList>
    </citation>
    <scope>NUCLEOTIDE SEQUENCE [LARGE SCALE GENOMIC DNA]</scope>
    <source>
        <strain evidence="2 3">Pla175</strain>
    </source>
</reference>
<dbReference type="SUPFAM" id="SSF54001">
    <property type="entry name" value="Cysteine proteinases"/>
    <property type="match status" value="1"/>
</dbReference>
<name>A0A518DES0_9BACT</name>
<dbReference type="InterPro" id="IPR002931">
    <property type="entry name" value="Transglutaminase-like"/>
</dbReference>
<evidence type="ECO:0000313" key="3">
    <source>
        <dbReference type="Proteomes" id="UP000317429"/>
    </source>
</evidence>
<dbReference type="RefSeq" id="WP_145287542.1">
    <property type="nucleotide sequence ID" value="NZ_CP036291.1"/>
</dbReference>
<proteinExistence type="predicted"/>
<dbReference type="SMART" id="SM00460">
    <property type="entry name" value="TGc"/>
    <property type="match status" value="1"/>
</dbReference>
<dbReference type="InterPro" id="IPR038765">
    <property type="entry name" value="Papain-like_cys_pep_sf"/>
</dbReference>
<dbReference type="Gene3D" id="3.10.620.30">
    <property type="match status" value="1"/>
</dbReference>
<dbReference type="Proteomes" id="UP000317429">
    <property type="component" value="Chromosome"/>
</dbReference>
<accession>A0A518DES0</accession>
<organism evidence="2 3">
    <name type="scientific">Pirellulimonas nuda</name>
    <dbReference type="NCBI Taxonomy" id="2528009"/>
    <lineage>
        <taxon>Bacteria</taxon>
        <taxon>Pseudomonadati</taxon>
        <taxon>Planctomycetota</taxon>
        <taxon>Planctomycetia</taxon>
        <taxon>Pirellulales</taxon>
        <taxon>Lacipirellulaceae</taxon>
        <taxon>Pirellulimonas</taxon>
    </lineage>
</organism>
<dbReference type="PANTHER" id="PTHR33490">
    <property type="entry name" value="BLR5614 PROTEIN-RELATED"/>
    <property type="match status" value="1"/>
</dbReference>
<evidence type="ECO:0000313" key="2">
    <source>
        <dbReference type="EMBL" id="QDU89966.1"/>
    </source>
</evidence>
<keyword evidence="3" id="KW-1185">Reference proteome</keyword>
<dbReference type="KEGG" id="pnd:Pla175_33640"/>
<protein>
    <submittedName>
        <fullName evidence="2">Transglutaminase-like superfamily protein</fullName>
    </submittedName>
</protein>
<evidence type="ECO:0000259" key="1">
    <source>
        <dbReference type="SMART" id="SM00460"/>
    </source>
</evidence>
<dbReference type="EMBL" id="CP036291">
    <property type="protein sequence ID" value="QDU89966.1"/>
    <property type="molecule type" value="Genomic_DNA"/>
</dbReference>
<dbReference type="PANTHER" id="PTHR33490:SF3">
    <property type="entry name" value="CONSERVED INTEGRAL MEMBRANE PROTEIN"/>
    <property type="match status" value="1"/>
</dbReference>
<feature type="domain" description="Transglutaminase-like" evidence="1">
    <location>
        <begin position="204"/>
        <end position="261"/>
    </location>
</feature>
<dbReference type="OrthoDB" id="9804872at2"/>
<dbReference type="AlphaFoldDB" id="A0A518DES0"/>
<dbReference type="Pfam" id="PF01841">
    <property type="entry name" value="Transglut_core"/>
    <property type="match status" value="1"/>
</dbReference>
<sequence>MFFALLVTLVARDAPAQLAEADAGASAVQYGEPRAGRFRVGAEITASRGACRAIRAMVAVPLECPEQSVRIVKEEFSPDVESVSYRDLQGGARQMLITVPRLADGATATAVVTFEVVTRPILPPSDAVTAGLKIPRSTPRDLRKYVTVSPFIQSRDSKFRSWSRELLAGLTDEASDWQRVEAFYDAMLEKIEYAEGVDKSALETLRDGQADCFGRSAVFIALCRAAGVPARAVWVQDHCYAEFYLEDEEGEGAWFPAESAGTRAFGEMPLARTIMQKGDNFRIPERPKDRLFYATDFLVGLPMPGSGKPSVKYIREPVN</sequence>
<gene>
    <name evidence="2" type="ORF">Pla175_33640</name>
</gene>